<dbReference type="RefSeq" id="WP_075472287.1">
    <property type="nucleotide sequence ID" value="NZ_CAWQZC010000139.1"/>
</dbReference>
<comment type="subcellular location">
    <subcellularLocation>
        <location evidence="4">Cytoplasm</location>
    </subcellularLocation>
</comment>
<dbReference type="SUPFAM" id="SSF52972">
    <property type="entry name" value="ITPase-like"/>
    <property type="match status" value="1"/>
</dbReference>
<evidence type="ECO:0000256" key="4">
    <source>
        <dbReference type="HAMAP-Rule" id="MF_00528"/>
    </source>
</evidence>
<keyword evidence="4" id="KW-0963">Cytoplasm</keyword>
<keyword evidence="3 4" id="KW-0546">Nucleotide metabolism</keyword>
<dbReference type="PANTHER" id="PTHR43213">
    <property type="entry name" value="BIFUNCTIONAL DTTP/UTP PYROPHOSPHATASE/METHYLTRANSFERASE PROTEIN-RELATED"/>
    <property type="match status" value="1"/>
</dbReference>
<dbReference type="EMBL" id="FPLD01000066">
    <property type="protein sequence ID" value="SGZ02450.1"/>
    <property type="molecule type" value="Genomic_DNA"/>
</dbReference>
<dbReference type="GeneID" id="61296216"/>
<comment type="cofactor">
    <cofactor evidence="1 4">
        <name>a divalent metal cation</name>
        <dbReference type="ChEBI" id="CHEBI:60240"/>
    </cofactor>
</comment>
<comment type="catalytic activity">
    <reaction evidence="4">
        <text>UTP + H2O = UMP + diphosphate + H(+)</text>
        <dbReference type="Rhea" id="RHEA:29395"/>
        <dbReference type="ChEBI" id="CHEBI:15377"/>
        <dbReference type="ChEBI" id="CHEBI:15378"/>
        <dbReference type="ChEBI" id="CHEBI:33019"/>
        <dbReference type="ChEBI" id="CHEBI:46398"/>
        <dbReference type="ChEBI" id="CHEBI:57865"/>
        <dbReference type="EC" id="3.6.1.9"/>
    </reaction>
</comment>
<name>A0A1K9ZYU4_9GAMM</name>
<keyword evidence="7" id="KW-1185">Reference proteome</keyword>
<feature type="site" description="Important for substrate specificity" evidence="4">
    <location>
        <position position="167"/>
    </location>
</feature>
<comment type="catalytic activity">
    <reaction evidence="4">
        <text>dTTP + H2O = dTMP + diphosphate + H(+)</text>
        <dbReference type="Rhea" id="RHEA:28534"/>
        <dbReference type="ChEBI" id="CHEBI:15377"/>
        <dbReference type="ChEBI" id="CHEBI:15378"/>
        <dbReference type="ChEBI" id="CHEBI:33019"/>
        <dbReference type="ChEBI" id="CHEBI:37568"/>
        <dbReference type="ChEBI" id="CHEBI:63528"/>
        <dbReference type="EC" id="3.6.1.9"/>
    </reaction>
</comment>
<dbReference type="Pfam" id="PF02545">
    <property type="entry name" value="Maf"/>
    <property type="match status" value="1"/>
</dbReference>
<dbReference type="Proteomes" id="UP000183794">
    <property type="component" value="Unassembled WGS sequence"/>
</dbReference>
<dbReference type="HAMAP" id="MF_00528">
    <property type="entry name" value="Maf"/>
    <property type="match status" value="1"/>
</dbReference>
<evidence type="ECO:0000256" key="1">
    <source>
        <dbReference type="ARBA" id="ARBA00001968"/>
    </source>
</evidence>
<comment type="function">
    <text evidence="4">Nucleoside triphosphate pyrophosphatase that hydrolyzes dTTP and UTP. May have a dual role in cell division arrest and in preventing the incorporation of modified nucleotides into cellular nucleic acids.</text>
</comment>
<evidence type="ECO:0000256" key="2">
    <source>
        <dbReference type="ARBA" id="ARBA00022801"/>
    </source>
</evidence>
<proteinExistence type="inferred from homology"/>
<feature type="site" description="Important for substrate specificity" evidence="4">
    <location>
        <position position="14"/>
    </location>
</feature>
<evidence type="ECO:0000313" key="7">
    <source>
        <dbReference type="Proteomes" id="UP000182660"/>
    </source>
</evidence>
<dbReference type="GO" id="GO:0047429">
    <property type="term" value="F:nucleoside triphosphate diphosphatase activity"/>
    <property type="evidence" value="ECO:0007669"/>
    <property type="project" value="UniProtKB-EC"/>
</dbReference>
<dbReference type="InterPro" id="IPR003697">
    <property type="entry name" value="Maf-like"/>
</dbReference>
<feature type="site" description="Important for substrate specificity" evidence="4">
    <location>
        <position position="85"/>
    </location>
</feature>
<comment type="caution">
    <text evidence="4">Lacks conserved residue(s) required for the propagation of feature annotation.</text>
</comment>
<evidence type="ECO:0000313" key="6">
    <source>
        <dbReference type="EMBL" id="SGZ02450.1"/>
    </source>
</evidence>
<accession>A0A1K9ZYU4</accession>
<dbReference type="EMBL" id="FPLJ01000052">
    <property type="protein sequence ID" value="SGY92307.1"/>
    <property type="molecule type" value="Genomic_DNA"/>
</dbReference>
<evidence type="ECO:0000313" key="5">
    <source>
        <dbReference type="EMBL" id="SGY92307.1"/>
    </source>
</evidence>
<dbReference type="AlphaFoldDB" id="A0A1K9ZYU4"/>
<reference evidence="5 7" key="1">
    <citation type="submission" date="2016-11" db="EMBL/GenBank/DDBJ databases">
        <authorList>
            <person name="Klemetsen T."/>
        </authorList>
    </citation>
    <scope>NUCLEOTIDE SEQUENCE [LARGE SCALE GENOMIC DNA]</scope>
    <source>
        <strain evidence="5">MT 2528</strain>
    </source>
</reference>
<dbReference type="GO" id="GO:0009117">
    <property type="term" value="P:nucleotide metabolic process"/>
    <property type="evidence" value="ECO:0007669"/>
    <property type="project" value="UniProtKB-KW"/>
</dbReference>
<evidence type="ECO:0000313" key="8">
    <source>
        <dbReference type="Proteomes" id="UP000183794"/>
    </source>
</evidence>
<sequence length="205" mass="22440">MKQINMYLASQSPRRRELLTQIGVEFSVLAVEVEEQQQSGELAADYVARLARDKAQAGTVVLENANVEQGYSHAAAEYVVLGADTIVVYAGQVLEKPVDEADSKRMLSLLSGHEHEVMTAVALADTSRCWVEVVTTQVQFREISATEMHDYWCTGEPTDKAGSYAIQGIAGKFVSHISGSYSAVVGLPLMQTEQLIQAFKAEQNK</sequence>
<dbReference type="OrthoDB" id="9807767at2"/>
<dbReference type="InterPro" id="IPR029001">
    <property type="entry name" value="ITPase-like_fam"/>
</dbReference>
<gene>
    <name evidence="5" type="ORF">MT2528_2358</name>
    <name evidence="6" type="ORF">NVI5450_2559</name>
</gene>
<dbReference type="Proteomes" id="UP000182660">
    <property type="component" value="Unassembled WGS sequence"/>
</dbReference>
<organism evidence="6 8">
    <name type="scientific">Moritella viscosa</name>
    <dbReference type="NCBI Taxonomy" id="80854"/>
    <lineage>
        <taxon>Bacteria</taxon>
        <taxon>Pseudomonadati</taxon>
        <taxon>Pseudomonadota</taxon>
        <taxon>Gammaproteobacteria</taxon>
        <taxon>Alteromonadales</taxon>
        <taxon>Moritellaceae</taxon>
        <taxon>Moritella</taxon>
    </lineage>
</organism>
<reference evidence="6 8" key="2">
    <citation type="submission" date="2016-11" db="EMBL/GenBank/DDBJ databases">
        <authorList>
            <person name="Jaros S."/>
            <person name="Januszkiewicz K."/>
            <person name="Wedrychowicz H."/>
        </authorList>
    </citation>
    <scope>NUCLEOTIDE SEQUENCE [LARGE SCALE GENOMIC DNA]</scope>
    <source>
        <strain evidence="6">NVI 5450</strain>
    </source>
</reference>
<dbReference type="EC" id="3.6.1.9" evidence="4"/>
<dbReference type="PANTHER" id="PTHR43213:SF5">
    <property type="entry name" value="BIFUNCTIONAL DTTP_UTP PYROPHOSPHATASE_METHYLTRANSFERASE PROTEIN-RELATED"/>
    <property type="match status" value="1"/>
</dbReference>
<protein>
    <recommendedName>
        <fullName evidence="4">dTTP/UTP pyrophosphatase</fullName>
        <shortName evidence="4">dTTPase/UTPase</shortName>
        <ecNumber evidence="4">3.6.1.9</ecNumber>
    </recommendedName>
    <alternativeName>
        <fullName evidence="4">Nucleoside triphosphate pyrophosphatase</fullName>
    </alternativeName>
    <alternativeName>
        <fullName evidence="4">Nucleotide pyrophosphatase</fullName>
        <shortName evidence="4">Nucleotide PPase</shortName>
    </alternativeName>
</protein>
<feature type="active site" description="Proton acceptor" evidence="4">
    <location>
        <position position="84"/>
    </location>
</feature>
<dbReference type="CDD" id="cd00555">
    <property type="entry name" value="Maf"/>
    <property type="match status" value="1"/>
</dbReference>
<dbReference type="Gene3D" id="3.90.950.10">
    <property type="match status" value="1"/>
</dbReference>
<dbReference type="PIRSF" id="PIRSF006305">
    <property type="entry name" value="Maf"/>
    <property type="match status" value="1"/>
</dbReference>
<keyword evidence="2 4" id="KW-0378">Hydrolase</keyword>
<dbReference type="NCBIfam" id="TIGR00172">
    <property type="entry name" value="maf"/>
    <property type="match status" value="1"/>
</dbReference>
<comment type="similarity">
    <text evidence="4">Belongs to the Maf family. YhdE subfamily.</text>
</comment>
<dbReference type="GO" id="GO:0005737">
    <property type="term" value="C:cytoplasm"/>
    <property type="evidence" value="ECO:0007669"/>
    <property type="project" value="UniProtKB-SubCell"/>
</dbReference>
<evidence type="ECO:0000256" key="3">
    <source>
        <dbReference type="ARBA" id="ARBA00023080"/>
    </source>
</evidence>